<evidence type="ECO:0000256" key="5">
    <source>
        <dbReference type="SAM" id="SignalP"/>
    </source>
</evidence>
<dbReference type="InterPro" id="IPR036097">
    <property type="entry name" value="HisK_dim/P_sf"/>
</dbReference>
<feature type="chain" id="PRO_5042828198" description="histidine kinase" evidence="5">
    <location>
        <begin position="22"/>
        <end position="1051"/>
    </location>
</feature>
<sequence length="1051" mass="112163">MIGPLQGLLLALLLLASSVRAAPPMALRFTTADGLPSNAVHQVVEDRDGYLWFATDDGLARFDGQRFRIWRMEQGLADNQLLSMAADAQDRLWIGTGQGHLMRMSADRSHIERFDSARFPALAGVAIGVVLPTPEGVVWFGTRDAGLFRLDTGHRLRQFLPTVNADGLPDRRVDHLALAADGTLWVGTPRGLARWRNGRFLPPPTMLATAPVSALLVDAGQRLWVAGAAGPWRASDEGRLEPVDAPAGTRALGASRSGGPWLGEDARVWKSGGTQRPGVGIAPLGSADVPRFRTALEDRHGSLWLLGRHMGVWRLPPHWQHFMSLDAAPQEMPAMSGVRLDPDAPPLALACADGSRWRLDGKGIQLQPPGGTETRQWRWGETDQAPPPGPLALHCDTGNGIWWGGRHGLTRWADGRFHPVAGVEGEVSALHLAEDGALWVASAGTVRRYLIQDGVARPGVQIDARQGLPSLRLASLASDAQGALWASSARGLLRLRPREGQVRLYTRSEGVPDAVFNAQLQVDGSTMLAVDAHGRRVRFDPVGLAACRGEPALVVERVQLHRGGLLQVLPSKAVLHLQPDDRDIQVSVRLLGAAMQARQQYRFRLCGLDREWIRVGRSGTRGFPRLPPGEHRLEFQARLPDGSWSSTRSLLLQVERSGWHHPALVGARISAGALLLGGGAWAAVRRVARGRRAQVSAQGLSLALRSAQAKSHYLANLGHEVRTPLTGILGMAELLLSSPLHAAQRQPLERILRSGHALLERVNHALDEARLEAGSTPLQAADFEVGAVHRQWLARQLLPSCRRGTALALCLQVAGDARAHGDALRLGQLLDAVTRVLGRHTGAGHVVLEVAWRPGREGLLWRFTAGGRAAYPPGRGAGSAAPTPSVASLRLALATAERLAGALGGTLHVHATAGRQWHVQVGIPMPAVAPLHRGRVLLVDEDAAAALAGGALLTAQGWEPVHAAHALAGLTELAAGRFDLVLVDLDLSGIDGLTLIGLLPGRNVSAPVLAMSRQPSAGLAGRVRAAGGAGLLPKPVTAASLRRALQQAGVP</sequence>
<dbReference type="PANTHER" id="PTHR43547:SF2">
    <property type="entry name" value="HYBRID SIGNAL TRANSDUCTION HISTIDINE KINASE C"/>
    <property type="match status" value="1"/>
</dbReference>
<gene>
    <name evidence="8" type="ORF">QE424_000961</name>
</gene>
<feature type="modified residue" description="4-aspartylphosphate" evidence="4">
    <location>
        <position position="984"/>
    </location>
</feature>
<organism evidence="8 9">
    <name type="scientific">Stenotrophomonas rhizophila</name>
    <dbReference type="NCBI Taxonomy" id="216778"/>
    <lineage>
        <taxon>Bacteria</taxon>
        <taxon>Pseudomonadati</taxon>
        <taxon>Pseudomonadota</taxon>
        <taxon>Gammaproteobacteria</taxon>
        <taxon>Lysobacterales</taxon>
        <taxon>Lysobacteraceae</taxon>
        <taxon>Stenotrophomonas</taxon>
    </lineage>
</organism>
<protein>
    <recommendedName>
        <fullName evidence="2">histidine kinase</fullName>
        <ecNumber evidence="2">2.7.13.3</ecNumber>
    </recommendedName>
</protein>
<evidence type="ECO:0000256" key="1">
    <source>
        <dbReference type="ARBA" id="ARBA00000085"/>
    </source>
</evidence>
<keyword evidence="8" id="KW-0808">Transferase</keyword>
<dbReference type="GO" id="GO:0016829">
    <property type="term" value="F:lyase activity"/>
    <property type="evidence" value="ECO:0007669"/>
    <property type="project" value="UniProtKB-KW"/>
</dbReference>
<keyword evidence="8" id="KW-0456">Lyase</keyword>
<dbReference type="AlphaFoldDB" id="A0AAP5AFA0"/>
<dbReference type="PROSITE" id="PS50110">
    <property type="entry name" value="RESPONSE_REGULATORY"/>
    <property type="match status" value="1"/>
</dbReference>
<feature type="signal peptide" evidence="5">
    <location>
        <begin position="1"/>
        <end position="21"/>
    </location>
</feature>
<dbReference type="Pfam" id="PF07494">
    <property type="entry name" value="Reg_prop"/>
    <property type="match status" value="1"/>
</dbReference>
<dbReference type="GO" id="GO:0000155">
    <property type="term" value="F:phosphorelay sensor kinase activity"/>
    <property type="evidence" value="ECO:0007669"/>
    <property type="project" value="InterPro"/>
</dbReference>
<dbReference type="SUPFAM" id="SSF63829">
    <property type="entry name" value="Calcium-dependent phosphotriesterase"/>
    <property type="match status" value="2"/>
</dbReference>
<dbReference type="EC" id="2.7.13.3" evidence="2"/>
<dbReference type="InterPro" id="IPR015943">
    <property type="entry name" value="WD40/YVTN_repeat-like_dom_sf"/>
</dbReference>
<feature type="domain" description="Histidine kinase" evidence="6">
    <location>
        <begin position="716"/>
        <end position="927"/>
    </location>
</feature>
<dbReference type="PANTHER" id="PTHR43547">
    <property type="entry name" value="TWO-COMPONENT HISTIDINE KINASE"/>
    <property type="match status" value="1"/>
</dbReference>
<dbReference type="InterPro" id="IPR011123">
    <property type="entry name" value="Y_Y_Y"/>
</dbReference>
<dbReference type="Gene3D" id="1.10.287.130">
    <property type="match status" value="1"/>
</dbReference>
<dbReference type="Gene3D" id="2.60.40.10">
    <property type="entry name" value="Immunoglobulins"/>
    <property type="match status" value="1"/>
</dbReference>
<dbReference type="PROSITE" id="PS50109">
    <property type="entry name" value="HIS_KIN"/>
    <property type="match status" value="1"/>
</dbReference>
<dbReference type="InterPro" id="IPR011110">
    <property type="entry name" value="Reg_prop"/>
</dbReference>
<dbReference type="SMART" id="SM00388">
    <property type="entry name" value="HisKA"/>
    <property type="match status" value="1"/>
</dbReference>
<dbReference type="InterPro" id="IPR005467">
    <property type="entry name" value="His_kinase_dom"/>
</dbReference>
<comment type="caution">
    <text evidence="8">The sequence shown here is derived from an EMBL/GenBank/DDBJ whole genome shotgun (WGS) entry which is preliminary data.</text>
</comment>
<evidence type="ECO:0000259" key="7">
    <source>
        <dbReference type="PROSITE" id="PS50110"/>
    </source>
</evidence>
<dbReference type="Proteomes" id="UP001226084">
    <property type="component" value="Unassembled WGS sequence"/>
</dbReference>
<dbReference type="Pfam" id="PF07495">
    <property type="entry name" value="Y_Y_Y"/>
    <property type="match status" value="1"/>
</dbReference>
<feature type="domain" description="Response regulatory" evidence="7">
    <location>
        <begin position="935"/>
        <end position="1049"/>
    </location>
</feature>
<reference evidence="8" key="1">
    <citation type="submission" date="2023-07" db="EMBL/GenBank/DDBJ databases">
        <title>Functional and genomic diversity of the sorghum phyllosphere microbiome.</title>
        <authorList>
            <person name="Shade A."/>
        </authorList>
    </citation>
    <scope>NUCLEOTIDE SEQUENCE</scope>
    <source>
        <strain evidence="8">SORGH_AS_0457</strain>
    </source>
</reference>
<dbReference type="InterPro" id="IPR011006">
    <property type="entry name" value="CheY-like_superfamily"/>
</dbReference>
<accession>A0AAP5AFA0</accession>
<evidence type="ECO:0000259" key="6">
    <source>
        <dbReference type="PROSITE" id="PS50109"/>
    </source>
</evidence>
<keyword evidence="8" id="KW-0418">Kinase</keyword>
<evidence type="ECO:0000256" key="3">
    <source>
        <dbReference type="ARBA" id="ARBA00022553"/>
    </source>
</evidence>
<dbReference type="Gene3D" id="3.40.50.2300">
    <property type="match status" value="1"/>
</dbReference>
<dbReference type="RefSeq" id="WP_095364384.1">
    <property type="nucleotide sequence ID" value="NZ_JAUTAS010000001.1"/>
</dbReference>
<dbReference type="Pfam" id="PF00072">
    <property type="entry name" value="Response_reg"/>
    <property type="match status" value="1"/>
</dbReference>
<proteinExistence type="predicted"/>
<evidence type="ECO:0000313" key="8">
    <source>
        <dbReference type="EMBL" id="MDQ1107802.1"/>
    </source>
</evidence>
<evidence type="ECO:0000313" key="9">
    <source>
        <dbReference type="Proteomes" id="UP001226084"/>
    </source>
</evidence>
<dbReference type="EMBL" id="JAUTAS010000001">
    <property type="protein sequence ID" value="MDQ1107802.1"/>
    <property type="molecule type" value="Genomic_DNA"/>
</dbReference>
<dbReference type="InterPro" id="IPR001789">
    <property type="entry name" value="Sig_transdc_resp-reg_receiver"/>
</dbReference>
<keyword evidence="5" id="KW-0732">Signal</keyword>
<name>A0AAP5AFA0_9GAMM</name>
<dbReference type="Gene3D" id="2.130.10.10">
    <property type="entry name" value="YVTN repeat-like/Quinoprotein amine dehydrogenase"/>
    <property type="match status" value="2"/>
</dbReference>
<dbReference type="InterPro" id="IPR003661">
    <property type="entry name" value="HisK_dim/P_dom"/>
</dbReference>
<dbReference type="CDD" id="cd00082">
    <property type="entry name" value="HisKA"/>
    <property type="match status" value="1"/>
</dbReference>
<dbReference type="SMART" id="SM00448">
    <property type="entry name" value="REC"/>
    <property type="match status" value="1"/>
</dbReference>
<keyword evidence="3 4" id="KW-0597">Phosphoprotein</keyword>
<evidence type="ECO:0000256" key="4">
    <source>
        <dbReference type="PROSITE-ProRule" id="PRU00169"/>
    </source>
</evidence>
<evidence type="ECO:0000256" key="2">
    <source>
        <dbReference type="ARBA" id="ARBA00012438"/>
    </source>
</evidence>
<dbReference type="Pfam" id="PF00512">
    <property type="entry name" value="HisKA"/>
    <property type="match status" value="1"/>
</dbReference>
<comment type="catalytic activity">
    <reaction evidence="1">
        <text>ATP + protein L-histidine = ADP + protein N-phospho-L-histidine.</text>
        <dbReference type="EC" id="2.7.13.3"/>
    </reaction>
</comment>
<dbReference type="SUPFAM" id="SSF47384">
    <property type="entry name" value="Homodimeric domain of signal transducing histidine kinase"/>
    <property type="match status" value="1"/>
</dbReference>
<dbReference type="SUPFAM" id="SSF52172">
    <property type="entry name" value="CheY-like"/>
    <property type="match status" value="1"/>
</dbReference>
<dbReference type="InterPro" id="IPR013783">
    <property type="entry name" value="Ig-like_fold"/>
</dbReference>